<dbReference type="InterPro" id="IPR044634">
    <property type="entry name" value="Zuotin/DnaJC2"/>
</dbReference>
<protein>
    <submittedName>
        <fullName evidence="6">DnaJ subfamily C member 2 isoform 1</fullName>
    </submittedName>
</protein>
<feature type="domain" description="J" evidence="5">
    <location>
        <begin position="49"/>
        <end position="122"/>
    </location>
</feature>
<dbReference type="GO" id="GO:0030544">
    <property type="term" value="F:Hsp70 protein binding"/>
    <property type="evidence" value="ECO:0007669"/>
    <property type="project" value="InterPro"/>
</dbReference>
<evidence type="ECO:0000313" key="6">
    <source>
        <dbReference type="EMBL" id="TNN09882.1"/>
    </source>
</evidence>
<gene>
    <name evidence="6" type="ORF">EWB00_005907</name>
</gene>
<dbReference type="SMART" id="SM00271">
    <property type="entry name" value="DnaJ"/>
    <property type="match status" value="1"/>
</dbReference>
<dbReference type="GO" id="GO:0051083">
    <property type="term" value="P:'de novo' cotranslational protein folding"/>
    <property type="evidence" value="ECO:0007669"/>
    <property type="project" value="InterPro"/>
</dbReference>
<dbReference type="InterPro" id="IPR032003">
    <property type="entry name" value="RAC_head"/>
</dbReference>
<name>A0A4Z2D051_SCHJA</name>
<dbReference type="Gene3D" id="1.10.8.840">
    <property type="entry name" value="Ribosome-associated complex head domain"/>
    <property type="match status" value="1"/>
</dbReference>
<dbReference type="InterPro" id="IPR042569">
    <property type="entry name" value="RAC_head_sf"/>
</dbReference>
<dbReference type="InterPro" id="IPR001623">
    <property type="entry name" value="DnaJ_domain"/>
</dbReference>
<dbReference type="OrthoDB" id="1690618at2759"/>
<feature type="coiled-coil region" evidence="4">
    <location>
        <begin position="242"/>
        <end position="312"/>
    </location>
</feature>
<dbReference type="Pfam" id="PF23082">
    <property type="entry name" value="Myb_DNA-binding_2"/>
    <property type="match status" value="1"/>
</dbReference>
<dbReference type="Pfam" id="PF16717">
    <property type="entry name" value="RAC_head"/>
    <property type="match status" value="1"/>
</dbReference>
<dbReference type="PROSITE" id="PS50076">
    <property type="entry name" value="DNAJ_2"/>
    <property type="match status" value="1"/>
</dbReference>
<dbReference type="AlphaFoldDB" id="A0A4Z2D051"/>
<dbReference type="Pfam" id="PF00226">
    <property type="entry name" value="DnaJ"/>
    <property type="match status" value="1"/>
</dbReference>
<dbReference type="PANTHER" id="PTHR43999">
    <property type="entry name" value="DNAJ HOMOLOG SUBFAMILY C MEMBER 2"/>
    <property type="match status" value="1"/>
</dbReference>
<evidence type="ECO:0000256" key="1">
    <source>
        <dbReference type="ARBA" id="ARBA00004496"/>
    </source>
</evidence>
<sequence length="535" mass="61917">MALLVYEVHPHIALLREICGETNEEFTFNGSDDENYLKSLDPKDWKNQDHYSVLGLKKKRYLASADDIRKAYRRKILNHHPDKRRSKGESVQDEKFDYFSCITIAYEILGNPTKRLAYDSVDPVVIDDSVPTISEIKSNFFSSLGEFFYRKSRWSKKQPTPHLGNSLTGIEEVFKFYEFWEEYDTCRDYSYLDEEDKEKGEDRETRRAIERQNRIERARRRNEEVISVRNIVLLAKENDPRIIAANKAAREAKEAKRQARLDAVQKRREMEEEQIKREAEAAALARAASEERRRLEAERIRKERDLSRIEAKRERRRLKSNLVDRFNYFLVGDKIDESEAGSRQVSILADMDLLCQRLSNAQLRELNEHLDQADTSDQAHCIFSSKIESVKRELQTNNLQSQTKLKSEENPSSNIQTNSTRWTTEMIHVLVKAVNILPAGTPKRWEAIAAYVNQHVNSASVSGKDALKQAKLLKQEDSNLRKTANTNAFDSFTNSVKETDAVKNVAITTHLEGLFNCVVSCVLINLALNFLYVIQ</sequence>
<dbReference type="Gene3D" id="1.10.10.60">
    <property type="entry name" value="Homeodomain-like"/>
    <property type="match status" value="1"/>
</dbReference>
<dbReference type="GO" id="GO:0043022">
    <property type="term" value="F:ribosome binding"/>
    <property type="evidence" value="ECO:0007669"/>
    <property type="project" value="InterPro"/>
</dbReference>
<dbReference type="PROSITE" id="PS00636">
    <property type="entry name" value="DNAJ_1"/>
    <property type="match status" value="1"/>
</dbReference>
<dbReference type="Gene3D" id="1.10.287.110">
    <property type="entry name" value="DnaJ domain"/>
    <property type="match status" value="1"/>
</dbReference>
<comment type="subcellular location">
    <subcellularLocation>
        <location evidence="1">Cytoplasm</location>
    </subcellularLocation>
</comment>
<evidence type="ECO:0000313" key="7">
    <source>
        <dbReference type="Proteomes" id="UP000311919"/>
    </source>
</evidence>
<dbReference type="SUPFAM" id="SSF46565">
    <property type="entry name" value="Chaperone J-domain"/>
    <property type="match status" value="1"/>
</dbReference>
<dbReference type="Pfam" id="PF21884">
    <property type="entry name" value="ZUO1-like_ZHD"/>
    <property type="match status" value="1"/>
</dbReference>
<keyword evidence="3" id="KW-0143">Chaperone</keyword>
<evidence type="ECO:0000256" key="3">
    <source>
        <dbReference type="ARBA" id="ARBA00023186"/>
    </source>
</evidence>
<dbReference type="EMBL" id="SKCS01000385">
    <property type="protein sequence ID" value="TNN09882.1"/>
    <property type="molecule type" value="Genomic_DNA"/>
</dbReference>
<proteinExistence type="predicted"/>
<evidence type="ECO:0000256" key="2">
    <source>
        <dbReference type="ARBA" id="ARBA00022490"/>
    </source>
</evidence>
<keyword evidence="2" id="KW-0963">Cytoplasm</keyword>
<reference evidence="6 7" key="1">
    <citation type="submission" date="2019-03" db="EMBL/GenBank/DDBJ databases">
        <title>An improved genome assembly of the fluke Schistosoma japonicum.</title>
        <authorList>
            <person name="Hu W."/>
            <person name="Luo F."/>
            <person name="Yin M."/>
            <person name="Mo X."/>
            <person name="Sun C."/>
            <person name="Wu Q."/>
            <person name="Zhu B."/>
            <person name="Xiang M."/>
            <person name="Wang J."/>
            <person name="Wang Y."/>
            <person name="Zhang T."/>
            <person name="Xu B."/>
            <person name="Zheng H."/>
            <person name="Feng Z."/>
        </authorList>
    </citation>
    <scope>NUCLEOTIDE SEQUENCE [LARGE SCALE GENOMIC DNA]</scope>
    <source>
        <strain evidence="6">HuSjv2</strain>
        <tissue evidence="6">Worms</tissue>
    </source>
</reference>
<dbReference type="STRING" id="6182.A0A4Z2D051"/>
<dbReference type="GO" id="GO:0005829">
    <property type="term" value="C:cytosol"/>
    <property type="evidence" value="ECO:0007669"/>
    <property type="project" value="TreeGrafter"/>
</dbReference>
<dbReference type="PANTHER" id="PTHR43999:SF1">
    <property type="entry name" value="DNAJ HOMOLOG SUBFAMILY C MEMBER 2"/>
    <property type="match status" value="1"/>
</dbReference>
<organism evidence="6 7">
    <name type="scientific">Schistosoma japonicum</name>
    <name type="common">Blood fluke</name>
    <dbReference type="NCBI Taxonomy" id="6182"/>
    <lineage>
        <taxon>Eukaryota</taxon>
        <taxon>Metazoa</taxon>
        <taxon>Spiralia</taxon>
        <taxon>Lophotrochozoa</taxon>
        <taxon>Platyhelminthes</taxon>
        <taxon>Trematoda</taxon>
        <taxon>Digenea</taxon>
        <taxon>Strigeidida</taxon>
        <taxon>Schistosomatoidea</taxon>
        <taxon>Schistosomatidae</taxon>
        <taxon>Schistosoma</taxon>
    </lineage>
</organism>
<accession>A0A4Z2D051</accession>
<keyword evidence="4" id="KW-0175">Coiled coil</keyword>
<keyword evidence="7" id="KW-1185">Reference proteome</keyword>
<dbReference type="InterPro" id="IPR001005">
    <property type="entry name" value="SANT/Myb"/>
</dbReference>
<evidence type="ECO:0000256" key="4">
    <source>
        <dbReference type="SAM" id="Coils"/>
    </source>
</evidence>
<dbReference type="CDD" id="cd06257">
    <property type="entry name" value="DnaJ"/>
    <property type="match status" value="1"/>
</dbReference>
<dbReference type="Proteomes" id="UP000311919">
    <property type="component" value="Unassembled WGS sequence"/>
</dbReference>
<evidence type="ECO:0000259" key="5">
    <source>
        <dbReference type="PROSITE" id="PS50076"/>
    </source>
</evidence>
<dbReference type="InterPro" id="IPR018253">
    <property type="entry name" value="DnaJ_domain_CS"/>
</dbReference>
<comment type="caution">
    <text evidence="6">The sequence shown here is derived from an EMBL/GenBank/DDBJ whole genome shotgun (WGS) entry which is preliminary data.</text>
</comment>
<dbReference type="InterPro" id="IPR054076">
    <property type="entry name" value="ZUO1-like_ZHD"/>
</dbReference>
<dbReference type="InterPro" id="IPR036869">
    <property type="entry name" value="J_dom_sf"/>
</dbReference>
<dbReference type="GO" id="GO:0006450">
    <property type="term" value="P:regulation of translational fidelity"/>
    <property type="evidence" value="ECO:0007669"/>
    <property type="project" value="InterPro"/>
</dbReference>